<comment type="function">
    <text evidence="2">Functions as a ribosomal silencing factor. Interacts with ribosomal protein uL14 (rplN), blocking formation of intersubunit bridge B8. Prevents association of the 30S and 50S ribosomal subunits and the formation of functional ribosomes, thus repressing translation.</text>
</comment>
<dbReference type="Gene3D" id="3.30.460.10">
    <property type="entry name" value="Beta Polymerase, domain 2"/>
    <property type="match status" value="1"/>
</dbReference>
<dbReference type="Proteomes" id="UP001220377">
    <property type="component" value="Chromosome"/>
</dbReference>
<accession>A0ABY7WTR2</accession>
<sequence length="119" mass="13181">MKSKELLEVVVRAADEKRAEDIVALDMHEVSLLADYFIVASGSSERQVQAIVDNIDDKVEEAGGTVKSIEGKKGSKWILMDLGDVVVHVFTPEERSNYNLEQFWQDAPLVDVGAYIAEA</sequence>
<dbReference type="PANTHER" id="PTHR21043">
    <property type="entry name" value="IOJAP SUPERFAMILY ORTHOLOG"/>
    <property type="match status" value="1"/>
</dbReference>
<dbReference type="HAMAP" id="MF_01477">
    <property type="entry name" value="Iojap_RsfS"/>
    <property type="match status" value="1"/>
</dbReference>
<dbReference type="InterPro" id="IPR043519">
    <property type="entry name" value="NT_sf"/>
</dbReference>
<evidence type="ECO:0000313" key="3">
    <source>
        <dbReference type="EMBL" id="WDF83553.1"/>
    </source>
</evidence>
<reference evidence="3 4" key="1">
    <citation type="submission" date="2023-02" db="EMBL/GenBank/DDBJ databases">
        <title>Genome sequence of Lacticaseibacillus sp. KACC 23028.</title>
        <authorList>
            <person name="Kim S."/>
            <person name="Heo J."/>
            <person name="Kwon S.-W."/>
        </authorList>
    </citation>
    <scope>NUCLEOTIDE SEQUENCE [LARGE SCALE GENOMIC DNA]</scope>
    <source>
        <strain evidence="3 4">KACC 23028</strain>
    </source>
</reference>
<comment type="subunit">
    <text evidence="2">Interacts with ribosomal protein uL14 (rplN).</text>
</comment>
<gene>
    <name evidence="2 3" type="primary">rsfS</name>
    <name evidence="3" type="ORF">PQ472_04785</name>
</gene>
<dbReference type="PANTHER" id="PTHR21043:SF0">
    <property type="entry name" value="MITOCHONDRIAL ASSEMBLY OF RIBOSOMAL LARGE SUBUNIT PROTEIN 1"/>
    <property type="match status" value="1"/>
</dbReference>
<dbReference type="RefSeq" id="WP_274261772.1">
    <property type="nucleotide sequence ID" value="NZ_CP117884.1"/>
</dbReference>
<evidence type="ECO:0000256" key="2">
    <source>
        <dbReference type="HAMAP-Rule" id="MF_01477"/>
    </source>
</evidence>
<evidence type="ECO:0000313" key="4">
    <source>
        <dbReference type="Proteomes" id="UP001220377"/>
    </source>
</evidence>
<comment type="subcellular location">
    <subcellularLocation>
        <location evidence="2">Cytoplasm</location>
    </subcellularLocation>
</comment>
<dbReference type="SUPFAM" id="SSF81301">
    <property type="entry name" value="Nucleotidyltransferase"/>
    <property type="match status" value="1"/>
</dbReference>
<dbReference type="NCBIfam" id="TIGR00090">
    <property type="entry name" value="rsfS_iojap_ybeB"/>
    <property type="match status" value="1"/>
</dbReference>
<evidence type="ECO:0000256" key="1">
    <source>
        <dbReference type="ARBA" id="ARBA00010574"/>
    </source>
</evidence>
<keyword evidence="2" id="KW-0963">Cytoplasm</keyword>
<keyword evidence="2" id="KW-0678">Repressor</keyword>
<name>A0ABY7WTR2_9LACO</name>
<proteinExistence type="inferred from homology"/>
<protein>
    <recommendedName>
        <fullName evidence="2">Ribosomal silencing factor RsfS</fullName>
    </recommendedName>
</protein>
<keyword evidence="4" id="KW-1185">Reference proteome</keyword>
<dbReference type="InterPro" id="IPR004394">
    <property type="entry name" value="Iojap/RsfS/C7orf30"/>
</dbReference>
<dbReference type="Pfam" id="PF02410">
    <property type="entry name" value="RsfS"/>
    <property type="match status" value="1"/>
</dbReference>
<keyword evidence="2" id="KW-0810">Translation regulation</keyword>
<dbReference type="EMBL" id="CP117884">
    <property type="protein sequence ID" value="WDF83553.1"/>
    <property type="molecule type" value="Genomic_DNA"/>
</dbReference>
<organism evidence="3 4">
    <name type="scientific">Lacticaseibacillus pabuli</name>
    <dbReference type="NCBI Taxonomy" id="3025672"/>
    <lineage>
        <taxon>Bacteria</taxon>
        <taxon>Bacillati</taxon>
        <taxon>Bacillota</taxon>
        <taxon>Bacilli</taxon>
        <taxon>Lactobacillales</taxon>
        <taxon>Lactobacillaceae</taxon>
        <taxon>Lacticaseibacillus</taxon>
    </lineage>
</organism>
<comment type="similarity">
    <text evidence="1 2">Belongs to the Iojap/RsfS family.</text>
</comment>